<dbReference type="AlphaFoldDB" id="A0AA88AN50"/>
<dbReference type="PANTHER" id="PTHR24126">
    <property type="entry name" value="ANKYRIN REPEAT, PH AND SEC7 DOMAIN CONTAINING PROTEIN SECG-RELATED"/>
    <property type="match status" value="1"/>
</dbReference>
<dbReference type="EMBL" id="BTGU01000030">
    <property type="protein sequence ID" value="GMN49153.1"/>
    <property type="molecule type" value="Genomic_DNA"/>
</dbReference>
<evidence type="ECO:0000256" key="2">
    <source>
        <dbReference type="ARBA" id="ARBA00023043"/>
    </source>
</evidence>
<feature type="compositionally biased region" description="Polar residues" evidence="4">
    <location>
        <begin position="463"/>
        <end position="478"/>
    </location>
</feature>
<dbReference type="SUPFAM" id="SSF48403">
    <property type="entry name" value="Ankyrin repeat"/>
    <property type="match status" value="1"/>
</dbReference>
<dbReference type="InterPro" id="IPR036770">
    <property type="entry name" value="Ankyrin_rpt-contain_sf"/>
</dbReference>
<organism evidence="5 6">
    <name type="scientific">Ficus carica</name>
    <name type="common">Common fig</name>
    <dbReference type="NCBI Taxonomy" id="3494"/>
    <lineage>
        <taxon>Eukaryota</taxon>
        <taxon>Viridiplantae</taxon>
        <taxon>Streptophyta</taxon>
        <taxon>Embryophyta</taxon>
        <taxon>Tracheophyta</taxon>
        <taxon>Spermatophyta</taxon>
        <taxon>Magnoliopsida</taxon>
        <taxon>eudicotyledons</taxon>
        <taxon>Gunneridae</taxon>
        <taxon>Pentapetalae</taxon>
        <taxon>rosids</taxon>
        <taxon>fabids</taxon>
        <taxon>Rosales</taxon>
        <taxon>Moraceae</taxon>
        <taxon>Ficeae</taxon>
        <taxon>Ficus</taxon>
    </lineage>
</organism>
<dbReference type="Pfam" id="PF12796">
    <property type="entry name" value="Ank_2"/>
    <property type="match status" value="2"/>
</dbReference>
<dbReference type="SMART" id="SM00248">
    <property type="entry name" value="ANK"/>
    <property type="match status" value="9"/>
</dbReference>
<dbReference type="Proteomes" id="UP001187192">
    <property type="component" value="Unassembled WGS sequence"/>
</dbReference>
<proteinExistence type="predicted"/>
<comment type="caution">
    <text evidence="5">The sequence shown here is derived from an EMBL/GenBank/DDBJ whole genome shotgun (WGS) entry which is preliminary data.</text>
</comment>
<gene>
    <name evidence="5" type="ORF">TIFTF001_018319</name>
</gene>
<keyword evidence="6" id="KW-1185">Reference proteome</keyword>
<evidence type="ECO:0000256" key="1">
    <source>
        <dbReference type="ARBA" id="ARBA00022737"/>
    </source>
</evidence>
<name>A0AA88AN50_FICCA</name>
<accession>A0AA88AN50</accession>
<evidence type="ECO:0000313" key="5">
    <source>
        <dbReference type="EMBL" id="GMN49153.1"/>
    </source>
</evidence>
<evidence type="ECO:0000256" key="3">
    <source>
        <dbReference type="PROSITE-ProRule" id="PRU00023"/>
    </source>
</evidence>
<feature type="repeat" description="ANK" evidence="3">
    <location>
        <begin position="263"/>
        <end position="295"/>
    </location>
</feature>
<evidence type="ECO:0000313" key="6">
    <source>
        <dbReference type="Proteomes" id="UP001187192"/>
    </source>
</evidence>
<keyword evidence="1" id="KW-0677">Repeat</keyword>
<evidence type="ECO:0000256" key="4">
    <source>
        <dbReference type="SAM" id="MobiDB-lite"/>
    </source>
</evidence>
<reference evidence="5" key="1">
    <citation type="submission" date="2023-07" db="EMBL/GenBank/DDBJ databases">
        <title>draft genome sequence of fig (Ficus carica).</title>
        <authorList>
            <person name="Takahashi T."/>
            <person name="Nishimura K."/>
        </authorList>
    </citation>
    <scope>NUCLEOTIDE SEQUENCE</scope>
</reference>
<dbReference type="PROSITE" id="PS50088">
    <property type="entry name" value="ANK_REPEAT"/>
    <property type="match status" value="1"/>
</dbReference>
<feature type="compositionally biased region" description="Low complexity" evidence="4">
    <location>
        <begin position="479"/>
        <end position="495"/>
    </location>
</feature>
<dbReference type="InterPro" id="IPR002110">
    <property type="entry name" value="Ankyrin_rpt"/>
</dbReference>
<dbReference type="PROSITE" id="PS50297">
    <property type="entry name" value="ANK_REP_REGION"/>
    <property type="match status" value="1"/>
</dbReference>
<sequence length="669" mass="74390">MSPPNFPLRWESIGDQWWYASPIDWAAANGLYDLVRELLHLDTNLLIKLTSLRRIRRLETVWDDEAQFEEVAKCRSQVAKKLLLACETRNGHNSLIRAGYGGWLLYTAASAGDLEFVNELLERDPLLVYGEGEYGVTDLFYAAARSKNSEVFRLLLDFSLSPKCGLKSGELKEEELEQESGCVGKEFRWEMMNRVVHAAARGGNLEMLRDLLGEDGDGGSSHVLTFRDAQGCTVLHTASGRGQVEVVKDLIANFDIIACTDSQGNTVLHVAAYRGYLAVMEVLILESPTLTTVPNNYGDTFLHMAVAGFQAPGFRRLDRQIELMKKLLCDSIVNIEDIINVKNNDGRTALHMAVSENIHINLVELLMTVPSINLNIRDAYGMTPLDHLKQRPQSASSEILIKQLMSAGGISNCQDHRTRSALVSHLKTHGIGTSPGTSFRIPDAEIFLYTGIENANSDASCDNAQFSEYSGDPSQFEPNNSSGNNNNNNKSNSANNSAKRLKFFLRWPRKKDKKSNREELRDDDSLDSLSRYRNFEDNPIPLRQIYSKSSSLPNNRRLYSDESFPSPSTKMRFAAGLMHGVIKTMPHLTGASADYSGSSTNSGSSMSSPEYMDQQKSLNITATSSTNRKELEMNEYFSFGAQGLAPVEDSVSCTGKQHHSYTHYSSLVA</sequence>
<keyword evidence="2 3" id="KW-0040">ANK repeat</keyword>
<dbReference type="PANTHER" id="PTHR24126:SF40">
    <property type="entry name" value="ANKYRIN REPEAT FAMILY PROTEIN"/>
    <property type="match status" value="1"/>
</dbReference>
<protein>
    <submittedName>
        <fullName evidence="5">Uncharacterized protein</fullName>
    </submittedName>
</protein>
<feature type="region of interest" description="Disordered" evidence="4">
    <location>
        <begin position="463"/>
        <end position="495"/>
    </location>
</feature>
<dbReference type="Gene3D" id="1.25.40.20">
    <property type="entry name" value="Ankyrin repeat-containing domain"/>
    <property type="match status" value="1"/>
</dbReference>